<dbReference type="PANTHER" id="PTHR35446:SF2">
    <property type="entry name" value="CARBOXYMUCONOLACTONE DECARBOXYLASE-LIKE DOMAIN-CONTAINING PROTEIN"/>
    <property type="match status" value="1"/>
</dbReference>
<dbReference type="EMBL" id="JACHNF010000001">
    <property type="protein sequence ID" value="MBB5982601.1"/>
    <property type="molecule type" value="Genomic_DNA"/>
</dbReference>
<sequence length="190" mass="20102">MAFIDTPDDPEFFDRNRAAAGHVPNFVRTFAARPAVYEAWKQLNGAIKESMDLRRYELATLAAATALKSSYCSLAHGQILADKFFSADEVTALADAAPTDPVDQAVMSFARKVALGADAVTQTDIDELKALGLSDGDVLDIALTAAARAFFSKTLDATGTQPDSVFSGLPENLRTALTVGRPISSVASGT</sequence>
<dbReference type="Proteomes" id="UP000558997">
    <property type="component" value="Unassembled WGS sequence"/>
</dbReference>
<keyword evidence="3" id="KW-1185">Reference proteome</keyword>
<organism evidence="2 3">
    <name type="scientific">Kribbella solani</name>
    <dbReference type="NCBI Taxonomy" id="236067"/>
    <lineage>
        <taxon>Bacteria</taxon>
        <taxon>Bacillati</taxon>
        <taxon>Actinomycetota</taxon>
        <taxon>Actinomycetes</taxon>
        <taxon>Propionibacteriales</taxon>
        <taxon>Kribbellaceae</taxon>
        <taxon>Kribbella</taxon>
    </lineage>
</organism>
<evidence type="ECO:0000259" key="1">
    <source>
        <dbReference type="Pfam" id="PF02627"/>
    </source>
</evidence>
<accession>A0A841DXA4</accession>
<dbReference type="InterPro" id="IPR029032">
    <property type="entry name" value="AhpD-like"/>
</dbReference>
<dbReference type="Pfam" id="PF02627">
    <property type="entry name" value="CMD"/>
    <property type="match status" value="1"/>
</dbReference>
<reference evidence="2 3" key="1">
    <citation type="submission" date="2020-08" db="EMBL/GenBank/DDBJ databases">
        <title>Sequencing the genomes of 1000 actinobacteria strains.</title>
        <authorList>
            <person name="Klenk H.-P."/>
        </authorList>
    </citation>
    <scope>NUCLEOTIDE SEQUENCE [LARGE SCALE GENOMIC DNA]</scope>
    <source>
        <strain evidence="2 3">DSM 17294</strain>
    </source>
</reference>
<name>A0A841DXA4_9ACTN</name>
<dbReference type="PANTHER" id="PTHR35446">
    <property type="entry name" value="SI:CH211-175M2.5"/>
    <property type="match status" value="1"/>
</dbReference>
<proteinExistence type="predicted"/>
<comment type="caution">
    <text evidence="2">The sequence shown here is derived from an EMBL/GenBank/DDBJ whole genome shotgun (WGS) entry which is preliminary data.</text>
</comment>
<keyword evidence="2" id="KW-0560">Oxidoreductase</keyword>
<keyword evidence="2" id="KW-0575">Peroxidase</keyword>
<feature type="domain" description="Carboxymuconolactone decarboxylase-like" evidence="1">
    <location>
        <begin position="34"/>
        <end position="102"/>
    </location>
</feature>
<dbReference type="InterPro" id="IPR003779">
    <property type="entry name" value="CMD-like"/>
</dbReference>
<evidence type="ECO:0000313" key="2">
    <source>
        <dbReference type="EMBL" id="MBB5982601.1"/>
    </source>
</evidence>
<dbReference type="GO" id="GO:0051920">
    <property type="term" value="F:peroxiredoxin activity"/>
    <property type="evidence" value="ECO:0007669"/>
    <property type="project" value="InterPro"/>
</dbReference>
<dbReference type="SUPFAM" id="SSF69118">
    <property type="entry name" value="AhpD-like"/>
    <property type="match status" value="1"/>
</dbReference>
<gene>
    <name evidence="2" type="ORF">HDA44_005942</name>
</gene>
<dbReference type="Gene3D" id="1.20.1290.10">
    <property type="entry name" value="AhpD-like"/>
    <property type="match status" value="1"/>
</dbReference>
<protein>
    <submittedName>
        <fullName evidence="2">Putative peroxidase-related enzyme</fullName>
    </submittedName>
</protein>
<dbReference type="RefSeq" id="WP_184839942.1">
    <property type="nucleotide sequence ID" value="NZ_BAAAVN010000002.1"/>
</dbReference>
<evidence type="ECO:0000313" key="3">
    <source>
        <dbReference type="Proteomes" id="UP000558997"/>
    </source>
</evidence>
<dbReference type="AlphaFoldDB" id="A0A841DXA4"/>